<evidence type="ECO:0000256" key="1">
    <source>
        <dbReference type="ARBA" id="ARBA00009437"/>
    </source>
</evidence>
<dbReference type="PANTHER" id="PTHR30419">
    <property type="entry name" value="HTH-TYPE TRANSCRIPTIONAL REGULATOR YBHD"/>
    <property type="match status" value="1"/>
</dbReference>
<organism evidence="6 7">
    <name type="scientific">Limosilactobacillus avistercoris</name>
    <dbReference type="NCBI Taxonomy" id="2762243"/>
    <lineage>
        <taxon>Bacteria</taxon>
        <taxon>Bacillati</taxon>
        <taxon>Bacillota</taxon>
        <taxon>Bacilli</taxon>
        <taxon>Lactobacillales</taxon>
        <taxon>Lactobacillaceae</taxon>
        <taxon>Limosilactobacillus</taxon>
    </lineage>
</organism>
<dbReference type="InterPro" id="IPR005119">
    <property type="entry name" value="LysR_subst-bd"/>
</dbReference>
<dbReference type="Gene3D" id="1.10.10.10">
    <property type="entry name" value="Winged helix-like DNA-binding domain superfamily/Winged helix DNA-binding domain"/>
    <property type="match status" value="1"/>
</dbReference>
<dbReference type="Gene3D" id="3.40.190.290">
    <property type="match status" value="1"/>
</dbReference>
<keyword evidence="2" id="KW-0805">Transcription regulation</keyword>
<name>A0ABR8PCQ9_9LACO</name>
<evidence type="ECO:0000256" key="3">
    <source>
        <dbReference type="ARBA" id="ARBA00023125"/>
    </source>
</evidence>
<dbReference type="Pfam" id="PF03466">
    <property type="entry name" value="LysR_substrate"/>
    <property type="match status" value="1"/>
</dbReference>
<dbReference type="Pfam" id="PF00126">
    <property type="entry name" value="HTH_1"/>
    <property type="match status" value="1"/>
</dbReference>
<evidence type="ECO:0000313" key="7">
    <source>
        <dbReference type="Proteomes" id="UP000616837"/>
    </source>
</evidence>
<keyword evidence="4" id="KW-0804">Transcription</keyword>
<protein>
    <submittedName>
        <fullName evidence="6">LysR family transcriptional regulator</fullName>
    </submittedName>
</protein>
<dbReference type="PRINTS" id="PR00039">
    <property type="entry name" value="HTHLYSR"/>
</dbReference>
<comment type="similarity">
    <text evidence="1">Belongs to the LysR transcriptional regulatory family.</text>
</comment>
<dbReference type="Proteomes" id="UP000616837">
    <property type="component" value="Unassembled WGS sequence"/>
</dbReference>
<evidence type="ECO:0000259" key="5">
    <source>
        <dbReference type="PROSITE" id="PS50931"/>
    </source>
</evidence>
<dbReference type="SUPFAM" id="SSF46785">
    <property type="entry name" value="Winged helix' DNA-binding domain"/>
    <property type="match status" value="1"/>
</dbReference>
<accession>A0ABR8PCQ9</accession>
<dbReference type="InterPro" id="IPR036390">
    <property type="entry name" value="WH_DNA-bd_sf"/>
</dbReference>
<feature type="domain" description="HTH lysR-type" evidence="5">
    <location>
        <begin position="1"/>
        <end position="60"/>
    </location>
</feature>
<keyword evidence="3" id="KW-0238">DNA-binding</keyword>
<evidence type="ECO:0000313" key="6">
    <source>
        <dbReference type="EMBL" id="MBD7895074.1"/>
    </source>
</evidence>
<reference evidence="6 7" key="1">
    <citation type="submission" date="2020-08" db="EMBL/GenBank/DDBJ databases">
        <title>A Genomic Blueprint of the Chicken Gut Microbiome.</title>
        <authorList>
            <person name="Gilroy R."/>
            <person name="Ravi A."/>
            <person name="Getino M."/>
            <person name="Pursley I."/>
            <person name="Horton D.L."/>
            <person name="Alikhan N.-F."/>
            <person name="Baker D."/>
            <person name="Gharbi K."/>
            <person name="Hall N."/>
            <person name="Watson M."/>
            <person name="Adriaenssens E.M."/>
            <person name="Foster-Nyarko E."/>
            <person name="Jarju S."/>
            <person name="Secka A."/>
            <person name="Antonio M."/>
            <person name="Oren A."/>
            <person name="Chaudhuri R."/>
            <person name="La Ragione R.M."/>
            <person name="Hildebrand F."/>
            <person name="Pallen M.J."/>
        </authorList>
    </citation>
    <scope>NUCLEOTIDE SEQUENCE [LARGE SCALE GENOMIC DNA]</scope>
    <source>
        <strain evidence="6 7">Sa3CUN2</strain>
    </source>
</reference>
<sequence length="299" mass="34443">MKIRDLEYFIELVKDKNFSVVADRFHVSQPTITMAINRLEEEYGATFFIRDHVHHQIKVTKIGQQYAQHVKTILRELAIARQEIEHAKLNKIRFGLPPIIGNYYFPPLSPQLLREGLIDKLEVTEAGSKNLLQMLLRGELDMALLGSASSLQQPELLVKEFACYPFHIIVSRHHRLAQKKEVQFSDLKGQSFILPDADFIHQQAFRQICRLAHIRPKVIYRTNDIHIIKNMVAENLGISFLTELAITPNDRLADLALADLRQPSFHLSLATRDNEILSPAKEKLWKTVLNYGAKVKEHD</sequence>
<keyword evidence="7" id="KW-1185">Reference proteome</keyword>
<evidence type="ECO:0000256" key="2">
    <source>
        <dbReference type="ARBA" id="ARBA00023015"/>
    </source>
</evidence>
<dbReference type="PANTHER" id="PTHR30419:SF8">
    <property type="entry name" value="NITROGEN ASSIMILATION TRANSCRIPTIONAL ACTIVATOR-RELATED"/>
    <property type="match status" value="1"/>
</dbReference>
<dbReference type="InterPro" id="IPR000847">
    <property type="entry name" value="LysR_HTH_N"/>
</dbReference>
<proteinExistence type="inferred from homology"/>
<gene>
    <name evidence="6" type="ORF">H9564_04995</name>
</gene>
<dbReference type="SUPFAM" id="SSF53850">
    <property type="entry name" value="Periplasmic binding protein-like II"/>
    <property type="match status" value="1"/>
</dbReference>
<dbReference type="EMBL" id="JACSQW010000010">
    <property type="protein sequence ID" value="MBD7895074.1"/>
    <property type="molecule type" value="Genomic_DNA"/>
</dbReference>
<evidence type="ECO:0000256" key="4">
    <source>
        <dbReference type="ARBA" id="ARBA00023163"/>
    </source>
</evidence>
<comment type="caution">
    <text evidence="6">The sequence shown here is derived from an EMBL/GenBank/DDBJ whole genome shotgun (WGS) entry which is preliminary data.</text>
</comment>
<dbReference type="InterPro" id="IPR050950">
    <property type="entry name" value="HTH-type_LysR_regulators"/>
</dbReference>
<dbReference type="PROSITE" id="PS50931">
    <property type="entry name" value="HTH_LYSR"/>
    <property type="match status" value="1"/>
</dbReference>
<dbReference type="InterPro" id="IPR036388">
    <property type="entry name" value="WH-like_DNA-bd_sf"/>
</dbReference>
<dbReference type="RefSeq" id="WP_191684414.1">
    <property type="nucleotide sequence ID" value="NZ_JACSQW010000010.1"/>
</dbReference>